<evidence type="ECO:0008006" key="5">
    <source>
        <dbReference type="Google" id="ProtNLM"/>
    </source>
</evidence>
<sequence length="159" mass="16591">MTSRLFLLVTLLVAGDALAQAGDASTGQAAARALNLSVPQAPLQYRSDPEYSTDPPGTFYGDKRGPRPVSTRPSAASLAAERAEQCQGKLHGAVETGIGYSSRGGNSNWQAANLNSCKTYYDDGDDAHQIGVSISIGRGEGPVFGPRYAPGYGPGPFGW</sequence>
<feature type="signal peptide" evidence="2">
    <location>
        <begin position="1"/>
        <end position="19"/>
    </location>
</feature>
<dbReference type="AlphaFoldDB" id="A0A2S7DST0"/>
<feature type="region of interest" description="Disordered" evidence="1">
    <location>
        <begin position="44"/>
        <end position="80"/>
    </location>
</feature>
<proteinExistence type="predicted"/>
<evidence type="ECO:0000256" key="2">
    <source>
        <dbReference type="SAM" id="SignalP"/>
    </source>
</evidence>
<keyword evidence="2" id="KW-0732">Signal</keyword>
<reference evidence="3 4" key="1">
    <citation type="submission" date="2016-08" db="EMBL/GenBank/DDBJ databases">
        <authorList>
            <person name="Seilhamer J.J."/>
        </authorList>
    </citation>
    <scope>NUCLEOTIDE SEQUENCE [LARGE SCALE GENOMIC DNA]</scope>
    <source>
        <strain evidence="3 4">CFBP2542</strain>
    </source>
</reference>
<evidence type="ECO:0000313" key="3">
    <source>
        <dbReference type="EMBL" id="PPU76865.1"/>
    </source>
</evidence>
<evidence type="ECO:0000313" key="4">
    <source>
        <dbReference type="Proteomes" id="UP000239561"/>
    </source>
</evidence>
<accession>A0A2S7DST0</accession>
<evidence type="ECO:0000256" key="1">
    <source>
        <dbReference type="SAM" id="MobiDB-lite"/>
    </source>
</evidence>
<dbReference type="RefSeq" id="WP_104603149.1">
    <property type="nucleotide sequence ID" value="NZ_CP082217.1"/>
</dbReference>
<feature type="chain" id="PRO_5015776601" description="Secreted protein" evidence="2">
    <location>
        <begin position="20"/>
        <end position="159"/>
    </location>
</feature>
<comment type="caution">
    <text evidence="3">The sequence shown here is derived from an EMBL/GenBank/DDBJ whole genome shotgun (WGS) entry which is preliminary data.</text>
</comment>
<organism evidence="3 4">
    <name type="scientific">Xanthomonas cucurbitae</name>
    <dbReference type="NCBI Taxonomy" id="56453"/>
    <lineage>
        <taxon>Bacteria</taxon>
        <taxon>Pseudomonadati</taxon>
        <taxon>Pseudomonadota</taxon>
        <taxon>Gammaproteobacteria</taxon>
        <taxon>Lysobacterales</taxon>
        <taxon>Lysobacteraceae</taxon>
        <taxon>Xanthomonas</taxon>
    </lineage>
</organism>
<dbReference type="Proteomes" id="UP000239561">
    <property type="component" value="Unassembled WGS sequence"/>
</dbReference>
<name>A0A2S7DST0_9XANT</name>
<dbReference type="EMBL" id="MDED01000012">
    <property type="protein sequence ID" value="PPU76865.1"/>
    <property type="molecule type" value="Genomic_DNA"/>
</dbReference>
<protein>
    <recommendedName>
        <fullName evidence="5">Secreted protein</fullName>
    </recommendedName>
</protein>
<gene>
    <name evidence="3" type="ORF">XcuCFBP2542_08400</name>
</gene>